<dbReference type="AlphaFoldDB" id="A0A4R9BLJ4"/>
<dbReference type="Proteomes" id="UP000298468">
    <property type="component" value="Unassembled WGS sequence"/>
</dbReference>
<proteinExistence type="predicted"/>
<name>A0A4R9BLJ4_9MICO</name>
<dbReference type="OrthoDB" id="5105617at2"/>
<evidence type="ECO:0000313" key="3">
    <source>
        <dbReference type="Proteomes" id="UP000298468"/>
    </source>
</evidence>
<evidence type="ECO:0000313" key="2">
    <source>
        <dbReference type="EMBL" id="TFD86993.1"/>
    </source>
</evidence>
<keyword evidence="1" id="KW-1133">Transmembrane helix</keyword>
<protein>
    <submittedName>
        <fullName evidence="2">Uncharacterized protein</fullName>
    </submittedName>
</protein>
<dbReference type="RefSeq" id="WP_134641474.1">
    <property type="nucleotide sequence ID" value="NZ_SOHM01000031.1"/>
</dbReference>
<feature type="transmembrane region" description="Helical" evidence="1">
    <location>
        <begin position="109"/>
        <end position="132"/>
    </location>
</feature>
<feature type="transmembrane region" description="Helical" evidence="1">
    <location>
        <begin position="52"/>
        <end position="71"/>
    </location>
</feature>
<organism evidence="2 3">
    <name type="scientific">Cryobacterium lactosi</name>
    <dbReference type="NCBI Taxonomy" id="1259202"/>
    <lineage>
        <taxon>Bacteria</taxon>
        <taxon>Bacillati</taxon>
        <taxon>Actinomycetota</taxon>
        <taxon>Actinomycetes</taxon>
        <taxon>Micrococcales</taxon>
        <taxon>Microbacteriaceae</taxon>
        <taxon>Cryobacterium</taxon>
    </lineage>
</organism>
<dbReference type="EMBL" id="SOHM01000031">
    <property type="protein sequence ID" value="TFD86993.1"/>
    <property type="molecule type" value="Genomic_DNA"/>
</dbReference>
<gene>
    <name evidence="2" type="ORF">E3T61_14075</name>
</gene>
<feature type="transmembrane region" description="Helical" evidence="1">
    <location>
        <begin position="77"/>
        <end position="97"/>
    </location>
</feature>
<evidence type="ECO:0000256" key="1">
    <source>
        <dbReference type="SAM" id="Phobius"/>
    </source>
</evidence>
<feature type="transmembrane region" description="Helical" evidence="1">
    <location>
        <begin position="144"/>
        <end position="164"/>
    </location>
</feature>
<accession>A0A4R9BLJ4</accession>
<keyword evidence="1" id="KW-0812">Transmembrane</keyword>
<comment type="caution">
    <text evidence="2">The sequence shown here is derived from an EMBL/GenBank/DDBJ whole genome shotgun (WGS) entry which is preliminary data.</text>
</comment>
<reference evidence="2 3" key="1">
    <citation type="submission" date="2019-03" db="EMBL/GenBank/DDBJ databases">
        <title>Genomics of glacier-inhabiting Cryobacterium strains.</title>
        <authorList>
            <person name="Liu Q."/>
            <person name="Xin Y.-H."/>
        </authorList>
    </citation>
    <scope>NUCLEOTIDE SEQUENCE [LARGE SCALE GENOMIC DNA]</scope>
    <source>
        <strain evidence="2 3">Sr59</strain>
    </source>
</reference>
<keyword evidence="3" id="KW-1185">Reference proteome</keyword>
<feature type="transmembrane region" description="Helical" evidence="1">
    <location>
        <begin position="6"/>
        <end position="31"/>
    </location>
</feature>
<keyword evidence="1" id="KW-0472">Membrane</keyword>
<sequence length="187" mass="20167">MIANEAEYLIGIAGVAATLIGAFLVGVFFYIDSEQHRHLTASVAADLYLRAGVQWIFIAFATPLFVSLALVPTEPLLGAFVFIFFSVILVISTFDTGRRIVARGASGSSLALLVNHWFCTAAVIVIITLPWILGGWAAAPEVYVPSMLLLLITGFSSTAALVMSQFDATIGMPKGTDRRRGKRRRSS</sequence>